<accession>A0A6L4NHL6</accession>
<name>A0A6L4NHL6_9BACE</name>
<organism evidence="1 2">
    <name type="scientific">Bacteroides xylanisolvens</name>
    <dbReference type="NCBI Taxonomy" id="371601"/>
    <lineage>
        <taxon>Bacteria</taxon>
        <taxon>Pseudomonadati</taxon>
        <taxon>Bacteroidota</taxon>
        <taxon>Bacteroidia</taxon>
        <taxon>Bacteroidales</taxon>
        <taxon>Bacteroidaceae</taxon>
        <taxon>Bacteroides</taxon>
    </lineage>
</organism>
<dbReference type="RefSeq" id="WP_147351515.1">
    <property type="nucleotide sequence ID" value="NZ_RCXZ01000022.1"/>
</dbReference>
<reference evidence="1 2" key="1">
    <citation type="journal article" date="2019" name="Nat. Med.">
        <title>A library of human gut bacterial isolates paired with longitudinal multiomics data enables mechanistic microbiome research.</title>
        <authorList>
            <person name="Poyet M."/>
            <person name="Groussin M."/>
            <person name="Gibbons S.M."/>
            <person name="Avila-Pacheco J."/>
            <person name="Jiang X."/>
            <person name="Kearney S.M."/>
            <person name="Perrotta A.R."/>
            <person name="Berdy B."/>
            <person name="Zhao S."/>
            <person name="Lieberman T.D."/>
            <person name="Swanson P.K."/>
            <person name="Smith M."/>
            <person name="Roesemann S."/>
            <person name="Alexander J.E."/>
            <person name="Rich S.A."/>
            <person name="Livny J."/>
            <person name="Vlamakis H."/>
            <person name="Clish C."/>
            <person name="Bullock K."/>
            <person name="Deik A."/>
            <person name="Scott J."/>
            <person name="Pierce K.A."/>
            <person name="Xavier R.J."/>
            <person name="Alm E.J."/>
        </authorList>
    </citation>
    <scope>NUCLEOTIDE SEQUENCE [LARGE SCALE GENOMIC DNA]</scope>
    <source>
        <strain evidence="1 2">BIOML-A73</strain>
    </source>
</reference>
<evidence type="ECO:0000313" key="1">
    <source>
        <dbReference type="EMBL" id="KAB6084687.1"/>
    </source>
</evidence>
<protein>
    <recommendedName>
        <fullName evidence="3">Lanthionine synthetase C-like protein</fullName>
    </recommendedName>
</protein>
<evidence type="ECO:0000313" key="2">
    <source>
        <dbReference type="Proteomes" id="UP000474077"/>
    </source>
</evidence>
<dbReference type="Gene3D" id="1.50.10.20">
    <property type="match status" value="1"/>
</dbReference>
<gene>
    <name evidence="1" type="ORF">GA560_06905</name>
</gene>
<dbReference type="AlphaFoldDB" id="A0A6L4NHL6"/>
<dbReference type="EMBL" id="WDER01000013">
    <property type="protein sequence ID" value="KAB6084687.1"/>
    <property type="molecule type" value="Genomic_DNA"/>
</dbReference>
<dbReference type="Proteomes" id="UP000474077">
    <property type="component" value="Unassembled WGS sequence"/>
</dbReference>
<evidence type="ECO:0008006" key="3">
    <source>
        <dbReference type="Google" id="ProtNLM"/>
    </source>
</evidence>
<proteinExistence type="predicted"/>
<dbReference type="SUPFAM" id="SSF158745">
    <property type="entry name" value="LanC-like"/>
    <property type="match status" value="1"/>
</dbReference>
<sequence>MKNRDSIKKCLDNIVSVLLKQSYQVSNIGIAEGKMGMILFLLFYAKYSQNQNMKAQGEELLEALCEEINEKTPVNYLDGLLGFGTAVEYLVGHRIIDIDTNELLEELDLLLESWRPYYSKMHTYQIVGCGKYLSMRLHYSLNMAEPTVSLAGRTCLEKMVNNVNPPRHYGELISLVDVMAELSALNIVNAETAKNHVKNFLNQIEAIVSANIKQENCLITLKPLEVCAMLVGACSHSKINCLEMVKSFLDVYEPGFRKFLSLDIDGLSSGGFKWSVLYHYLGKSLNNDNYLQLSEQWLTYSLQKYEDIIVGVYQDRTSLKDWNGYSQIGLALLYLMGACPEDIFDVLPLYLL</sequence>
<comment type="caution">
    <text evidence="1">The sequence shown here is derived from an EMBL/GenBank/DDBJ whole genome shotgun (WGS) entry which is preliminary data.</text>
</comment>